<dbReference type="GO" id="GO:0008745">
    <property type="term" value="F:N-acetylmuramoyl-L-alanine amidase activity"/>
    <property type="evidence" value="ECO:0007669"/>
    <property type="project" value="InterPro"/>
</dbReference>
<dbReference type="RefSeq" id="WP_078402593.1">
    <property type="nucleotide sequence ID" value="NZ_CP016377.1"/>
</dbReference>
<feature type="domain" description="MurNAc-LAA" evidence="1">
    <location>
        <begin position="62"/>
        <end position="180"/>
    </location>
</feature>
<dbReference type="KEGG" id="ego:BBD34_04890"/>
<organism evidence="2 3">
    <name type="scientific">Elizabethkingia ursingii</name>
    <dbReference type="NCBI Taxonomy" id="1756150"/>
    <lineage>
        <taxon>Bacteria</taxon>
        <taxon>Pseudomonadati</taxon>
        <taxon>Bacteroidota</taxon>
        <taxon>Flavobacteriia</taxon>
        <taxon>Flavobacteriales</taxon>
        <taxon>Weeksellaceae</taxon>
        <taxon>Elizabethkingia</taxon>
    </lineage>
</organism>
<reference evidence="2 3" key="1">
    <citation type="submission" date="2016-06" db="EMBL/GenBank/DDBJ databases">
        <authorList>
            <person name="Nicholson A.C."/>
        </authorList>
    </citation>
    <scope>NUCLEOTIDE SEQUENCE [LARGE SCALE GENOMIC DNA]</scope>
    <source>
        <strain evidence="2 3">G4123</strain>
    </source>
</reference>
<dbReference type="Pfam" id="PF01520">
    <property type="entry name" value="Amidase_3"/>
    <property type="match status" value="1"/>
</dbReference>
<accession>A0AAJ3NAP3</accession>
<dbReference type="Proteomes" id="UP000190816">
    <property type="component" value="Unassembled WGS sequence"/>
</dbReference>
<gene>
    <name evidence="2" type="ORF">BAY32_11330</name>
</gene>
<proteinExistence type="predicted"/>
<name>A0AAJ3NAP3_9FLAO</name>
<dbReference type="GO" id="GO:0009253">
    <property type="term" value="P:peptidoglycan catabolic process"/>
    <property type="evidence" value="ECO:0007669"/>
    <property type="project" value="InterPro"/>
</dbReference>
<evidence type="ECO:0000259" key="1">
    <source>
        <dbReference type="SMART" id="SM00646"/>
    </source>
</evidence>
<keyword evidence="2" id="KW-0378">Hydrolase</keyword>
<dbReference type="InterPro" id="IPR002508">
    <property type="entry name" value="MurNAc-LAA_cat"/>
</dbReference>
<dbReference type="CDD" id="cd02696">
    <property type="entry name" value="MurNAc-LAA"/>
    <property type="match status" value="1"/>
</dbReference>
<sequence length="186" mass="20644">MSIYSPLKIFPSAGHHNADSGAVANSYKENELTKEARNIIAVNSNAEDLIMDKDWETNSQYQKRIKPGSGSVVFDIHFNAGSPTAGGTECYVNTRDFSDKNSMSYRMASEICDFTSKTLGIKNRGVKSEGNSQHSRLGILNLGAGCSVLWEICFINSVLDMQQYQSKKEELLKGIAQILKKYDDMK</sequence>
<dbReference type="SUPFAM" id="SSF53187">
    <property type="entry name" value="Zn-dependent exopeptidases"/>
    <property type="match status" value="1"/>
</dbReference>
<comment type="caution">
    <text evidence="2">The sequence shown here is derived from an EMBL/GenBank/DDBJ whole genome shotgun (WGS) entry which is preliminary data.</text>
</comment>
<protein>
    <submittedName>
        <fullName evidence="2">Cell wall hydrolase</fullName>
    </submittedName>
</protein>
<evidence type="ECO:0000313" key="3">
    <source>
        <dbReference type="Proteomes" id="UP000190816"/>
    </source>
</evidence>
<dbReference type="EMBL" id="MAIC01000016">
    <property type="protein sequence ID" value="OPB73626.1"/>
    <property type="molecule type" value="Genomic_DNA"/>
</dbReference>
<dbReference type="SMART" id="SM00646">
    <property type="entry name" value="Ami_3"/>
    <property type="match status" value="1"/>
</dbReference>
<dbReference type="AlphaFoldDB" id="A0AAJ3NAP3"/>
<dbReference type="Gene3D" id="3.40.630.40">
    <property type="entry name" value="Zn-dependent exopeptidases"/>
    <property type="match status" value="1"/>
</dbReference>
<evidence type="ECO:0000313" key="2">
    <source>
        <dbReference type="EMBL" id="OPB73626.1"/>
    </source>
</evidence>